<dbReference type="Gene3D" id="2.60.40.3140">
    <property type="match status" value="1"/>
</dbReference>
<protein>
    <recommendedName>
        <fullName evidence="4">DUF3857 domain-containing protein</fullName>
    </recommendedName>
</protein>
<name>A0A839SAE0_9SPHI</name>
<evidence type="ECO:0000256" key="1">
    <source>
        <dbReference type="SAM" id="SignalP"/>
    </source>
</evidence>
<dbReference type="Gene3D" id="2.60.120.1130">
    <property type="match status" value="1"/>
</dbReference>
<dbReference type="Gene3D" id="3.10.620.30">
    <property type="match status" value="1"/>
</dbReference>
<feature type="signal peptide" evidence="1">
    <location>
        <begin position="1"/>
        <end position="19"/>
    </location>
</feature>
<accession>A0A839SAE0</accession>
<proteinExistence type="predicted"/>
<dbReference type="AlphaFoldDB" id="A0A839SAE0"/>
<keyword evidence="1" id="KW-0732">Signal</keyword>
<dbReference type="Proteomes" id="UP000539265">
    <property type="component" value="Unassembled WGS sequence"/>
</dbReference>
<sequence length="686" mass="78741">MKRLFLLLLIITATCYLTTAQTKKAPKTDTSKNKNPSLTDSVNVKFPLKLNTANFSRIDSADMNLNPAVPIEKYGFVDTADLKMTRCDFEKDANAMVLFDRGEMALTAPEIILERQRRVKVFNDNGKGEANIHIELNNRFGTETILEIEGETINLENGKIRYTKLDPKLIYAEHTDKNKDVITFSLPDVKAGSVFEYRYMWARNFSRNFPPWNFQCNLPTRYSQLDAFINPMLTFSVYQNTANVFVRDTVSMGGFGHVWAMANIPSTRDEAYMRSAADVLQNLTFIISAVKVNGQTVNIDQSWSDVGREIAADKDFYKPYDQSLHDEDDLVKKAAALKSDDQKIAFLFNQVKTVMKYNDLKNWMSKDGIKAAWKRKSGSWGEINMILNRLLNLAGVKAYPMLVSTRDNGKILSNFTNIYQINKLVSYVPVDSTKYYVLDATDKYNVYNEVPFDLLNSYGLYLNKPKNEYPLVFMKNGAQVRQAVFINADINPDGTMNGTAQISSFSYHKGTRLELHKMLDEEKYKQYLTENDNNLKITSLQLEDAEVDSLPLMQNVNFKLDLPGTDDKYIYFNPNLFTSLHSNPFLSKERVSDIDFGCSNIYTINGRYKMPAGYKIDAMPKMETLVMHDRSIIFKRIIGEQDGYIVVNYVINYKKSLYSHADYADIYAYFKQMTEMLNEQIVFKKI</sequence>
<evidence type="ECO:0000313" key="3">
    <source>
        <dbReference type="Proteomes" id="UP000539265"/>
    </source>
</evidence>
<evidence type="ECO:0008006" key="4">
    <source>
        <dbReference type="Google" id="ProtNLM"/>
    </source>
</evidence>
<feature type="chain" id="PRO_5033016206" description="DUF3857 domain-containing protein" evidence="1">
    <location>
        <begin position="20"/>
        <end position="686"/>
    </location>
</feature>
<organism evidence="2 3">
    <name type="scientific">Mucilaginibacter gotjawali</name>
    <dbReference type="NCBI Taxonomy" id="1550579"/>
    <lineage>
        <taxon>Bacteria</taxon>
        <taxon>Pseudomonadati</taxon>
        <taxon>Bacteroidota</taxon>
        <taxon>Sphingobacteriia</taxon>
        <taxon>Sphingobacteriales</taxon>
        <taxon>Sphingobacteriaceae</taxon>
        <taxon>Mucilaginibacter</taxon>
    </lineage>
</organism>
<gene>
    <name evidence="2" type="ORF">FHS11_001206</name>
</gene>
<comment type="caution">
    <text evidence="2">The sequence shown here is derived from an EMBL/GenBank/DDBJ whole genome shotgun (WGS) entry which is preliminary data.</text>
</comment>
<dbReference type="EMBL" id="JACHWX010000002">
    <property type="protein sequence ID" value="MBB3054796.1"/>
    <property type="molecule type" value="Genomic_DNA"/>
</dbReference>
<dbReference type="RefSeq" id="WP_183475838.1">
    <property type="nucleotide sequence ID" value="NZ_JACHWX010000002.1"/>
</dbReference>
<reference evidence="2" key="1">
    <citation type="submission" date="2020-08" db="EMBL/GenBank/DDBJ databases">
        <title>Genomic Encyclopedia of Type Strains, Phase III (KMG-III): the genomes of soil and plant-associated and newly described type strains.</title>
        <authorList>
            <person name="Whitman W."/>
        </authorList>
    </citation>
    <scope>NUCLEOTIDE SEQUENCE [LARGE SCALE GENOMIC DNA]</scope>
    <source>
        <strain evidence="2">CECT 8628</strain>
    </source>
</reference>
<evidence type="ECO:0000313" key="2">
    <source>
        <dbReference type="EMBL" id="MBB3054796.1"/>
    </source>
</evidence>
<keyword evidence="3" id="KW-1185">Reference proteome</keyword>